<name>A0A2Z5FY64_9BACT</name>
<reference evidence="1 2" key="1">
    <citation type="journal article" date="2018" name="Front. Microbiol.">
        <title>Hydrolytic Capabilities as a Key to Environmental Success: Chitinolytic and Cellulolytic Acidobacteria From Acidic Sub-arctic Soils and Boreal Peatlands.</title>
        <authorList>
            <person name="Belova S.E."/>
            <person name="Ravin N.V."/>
            <person name="Pankratov T.A."/>
            <person name="Rakitin A.L."/>
            <person name="Ivanova A.A."/>
            <person name="Beletsky A.V."/>
            <person name="Mardanov A.V."/>
            <person name="Sinninghe Damste J.S."/>
            <person name="Dedysh S.N."/>
        </authorList>
    </citation>
    <scope>NUCLEOTIDE SEQUENCE [LARGE SCALE GENOMIC DNA]</scope>
    <source>
        <strain evidence="1 2">SBC82</strain>
    </source>
</reference>
<dbReference type="KEGG" id="abas:ACPOL_1999"/>
<dbReference type="PANTHER" id="PTHR14097:SF8">
    <property type="entry name" value="NAD(P)-BINDING DOMAIN-CONTAINING PROTEIN"/>
    <property type="match status" value="1"/>
</dbReference>
<sequence>MIGQGVLRECLLSPEVARVISVVRTSTGQHHQKLHEIVHQDFLDFRSIEPQLSRLNACFFCLGVSSSGMTEEQYTHVTYGIAIAAAQSLLRASPEITFVYVSGAGTDSTEHGRTMWARIKGRTENALLRAGFPASYMFRPGFIQPLHGIKSKTRLYRIFYAWSAPMLPLLRAAFPRSIVTTEQLGRAMLSVARDGYVKPVLEARDLSTF</sequence>
<dbReference type="SUPFAM" id="SSF51735">
    <property type="entry name" value="NAD(P)-binding Rossmann-fold domains"/>
    <property type="match status" value="1"/>
</dbReference>
<evidence type="ECO:0000313" key="2">
    <source>
        <dbReference type="Proteomes" id="UP000253606"/>
    </source>
</evidence>
<proteinExistence type="predicted"/>
<dbReference type="PANTHER" id="PTHR14097">
    <property type="entry name" value="OXIDOREDUCTASE HTATIP2"/>
    <property type="match status" value="1"/>
</dbReference>
<dbReference type="InterPro" id="IPR036291">
    <property type="entry name" value="NAD(P)-bd_dom_sf"/>
</dbReference>
<accession>A0A2Z5FY64</accession>
<organism evidence="1 2">
    <name type="scientific">Acidisarcina polymorpha</name>
    <dbReference type="NCBI Taxonomy" id="2211140"/>
    <lineage>
        <taxon>Bacteria</taxon>
        <taxon>Pseudomonadati</taxon>
        <taxon>Acidobacteriota</taxon>
        <taxon>Terriglobia</taxon>
        <taxon>Terriglobales</taxon>
        <taxon>Acidobacteriaceae</taxon>
        <taxon>Acidisarcina</taxon>
    </lineage>
</organism>
<dbReference type="Gene3D" id="3.40.50.720">
    <property type="entry name" value="NAD(P)-binding Rossmann-like Domain"/>
    <property type="match status" value="1"/>
</dbReference>
<dbReference type="AlphaFoldDB" id="A0A2Z5FY64"/>
<protein>
    <submittedName>
        <fullName evidence="1">Oxidoreductase</fullName>
    </submittedName>
</protein>
<evidence type="ECO:0000313" key="1">
    <source>
        <dbReference type="EMBL" id="AXC11335.1"/>
    </source>
</evidence>
<keyword evidence="2" id="KW-1185">Reference proteome</keyword>
<gene>
    <name evidence="1" type="ORF">ACPOL_1999</name>
</gene>
<dbReference type="EMBL" id="CP030840">
    <property type="protein sequence ID" value="AXC11335.1"/>
    <property type="molecule type" value="Genomic_DNA"/>
</dbReference>
<dbReference type="Proteomes" id="UP000253606">
    <property type="component" value="Chromosome"/>
</dbReference>